<comment type="caution">
    <text evidence="1">The sequence shown here is derived from an EMBL/GenBank/DDBJ whole genome shotgun (WGS) entry which is preliminary data.</text>
</comment>
<reference evidence="1 2" key="1">
    <citation type="journal article" date="2016" name="Int. J. Syst. Evol. Microbiol.">
        <title>Pontibacter aydingkolensis sp. nov., isolated from soil of a salt lake.</title>
        <authorList>
            <person name="Osman G."/>
            <person name="Zhang T."/>
            <person name="Lou K."/>
            <person name="Gao Y."/>
            <person name="Chang W."/>
            <person name="Lin Q."/>
            <person name="Yang H.M."/>
            <person name="Huo X.D."/>
            <person name="Wang N."/>
        </authorList>
    </citation>
    <scope>NUCLEOTIDE SEQUENCE [LARGE SCALE GENOMIC DNA]</scope>
    <source>
        <strain evidence="1 2">KACC 19255</strain>
    </source>
</reference>
<dbReference type="SUPFAM" id="SSF52266">
    <property type="entry name" value="SGNH hydrolase"/>
    <property type="match status" value="1"/>
</dbReference>
<evidence type="ECO:0000313" key="2">
    <source>
        <dbReference type="Proteomes" id="UP000813018"/>
    </source>
</evidence>
<name>A0ABS7CZI7_9BACT</name>
<keyword evidence="2" id="KW-1185">Reference proteome</keyword>
<organism evidence="1 2">
    <name type="scientific">Pontibacter aydingkolensis</name>
    <dbReference type="NCBI Taxonomy" id="1911536"/>
    <lineage>
        <taxon>Bacteria</taxon>
        <taxon>Pseudomonadati</taxon>
        <taxon>Bacteroidota</taxon>
        <taxon>Cytophagia</taxon>
        <taxon>Cytophagales</taxon>
        <taxon>Hymenobacteraceae</taxon>
        <taxon>Pontibacter</taxon>
    </lineage>
</organism>
<dbReference type="EMBL" id="JAHYXK010000031">
    <property type="protein sequence ID" value="MBW7469249.1"/>
    <property type="molecule type" value="Genomic_DNA"/>
</dbReference>
<evidence type="ECO:0000313" key="1">
    <source>
        <dbReference type="EMBL" id="MBW7469249.1"/>
    </source>
</evidence>
<sequence>MKNFIKKLFLLSVPAGLVLIAILLGPYDKKFAYAYLKGDYEEASSIYKRIFERQQPIDVAFIGTSHTLNGVNDSLLENTLSAKLGRDVKVANLALSHFGANVHYAIFKDLLKTKKPKLLVYEVREVEARFSHFAFPIIADTEDVLLPEAFMNTYLFRDYIYALQSRYAYLKTMSAKQPVTLAAKANLNYGYSPINHIAPYDELLMYRQQELQKPMFYLGEDLKNIEFSHSKSYVQKIYEIARENDVEIVFLYLPSYKSPVNKPVEYEFYNQMGHVWMPPSQILNDSTAWADINHLNHRGATALSGWLVKELEKNNALQGSRLGAIEKK</sequence>
<protein>
    <recommendedName>
        <fullName evidence="3">DUF1574 domain-containing protein</fullName>
    </recommendedName>
</protein>
<evidence type="ECO:0008006" key="3">
    <source>
        <dbReference type="Google" id="ProtNLM"/>
    </source>
</evidence>
<accession>A0ABS7CZI7</accession>
<proteinExistence type="predicted"/>
<dbReference type="RefSeq" id="WP_219879122.1">
    <property type="nucleotide sequence ID" value="NZ_JAHYXK010000031.1"/>
</dbReference>
<gene>
    <name evidence="1" type="ORF">K0O23_19410</name>
</gene>
<dbReference type="Proteomes" id="UP000813018">
    <property type="component" value="Unassembled WGS sequence"/>
</dbReference>